<comment type="caution">
    <text evidence="7">The sequence shown here is derived from an EMBL/GenBank/DDBJ whole genome shotgun (WGS) entry which is preliminary data.</text>
</comment>
<dbReference type="eggNOG" id="KOG2466">
    <property type="taxonomic scope" value="Eukaryota"/>
</dbReference>
<evidence type="ECO:0000256" key="2">
    <source>
        <dbReference type="ARBA" id="ARBA00008974"/>
    </source>
</evidence>
<evidence type="ECO:0000256" key="3">
    <source>
        <dbReference type="ARBA" id="ARBA00022692"/>
    </source>
</evidence>
<feature type="transmembrane region" description="Helical" evidence="6">
    <location>
        <begin position="231"/>
        <end position="251"/>
    </location>
</feature>
<feature type="transmembrane region" description="Helical" evidence="6">
    <location>
        <begin position="146"/>
        <end position="169"/>
    </location>
</feature>
<feature type="transmembrane region" description="Helical" evidence="6">
    <location>
        <begin position="471"/>
        <end position="492"/>
    </location>
</feature>
<gene>
    <name evidence="7" type="ORF">ZYGR_0I00130</name>
</gene>
<evidence type="ECO:0000256" key="6">
    <source>
        <dbReference type="SAM" id="Phobius"/>
    </source>
</evidence>
<evidence type="ECO:0008006" key="9">
    <source>
        <dbReference type="Google" id="ProtNLM"/>
    </source>
</evidence>
<feature type="transmembrane region" description="Helical" evidence="6">
    <location>
        <begin position="106"/>
        <end position="126"/>
    </location>
</feature>
<feature type="transmembrane region" description="Helical" evidence="6">
    <location>
        <begin position="426"/>
        <end position="450"/>
    </location>
</feature>
<dbReference type="PANTHER" id="PTHR30618:SF15">
    <property type="entry name" value="NICOTINAMIDE RIBOSIDE TRANSPORTER 1-RELATED"/>
    <property type="match status" value="1"/>
</dbReference>
<feature type="transmembrane region" description="Helical" evidence="6">
    <location>
        <begin position="512"/>
        <end position="531"/>
    </location>
</feature>
<comment type="subcellular location">
    <subcellularLocation>
        <location evidence="1">Membrane</location>
        <topology evidence="1">Multi-pass membrane protein</topology>
    </subcellularLocation>
</comment>
<dbReference type="PANTHER" id="PTHR30618">
    <property type="entry name" value="NCS1 FAMILY PURINE/PYRIMIDINE TRANSPORTER"/>
    <property type="match status" value="1"/>
</dbReference>
<name>A0A1Q2ZW82_ZYGRO</name>
<dbReference type="InterPro" id="IPR045225">
    <property type="entry name" value="Uracil/uridine/allantoin_perm"/>
</dbReference>
<dbReference type="NCBIfam" id="TIGR00800">
    <property type="entry name" value="ncs1"/>
    <property type="match status" value="1"/>
</dbReference>
<dbReference type="EMBL" id="BDGX01000009">
    <property type="protein sequence ID" value="GAV47717.1"/>
    <property type="molecule type" value="Genomic_DNA"/>
</dbReference>
<dbReference type="Gene3D" id="1.10.4160.10">
    <property type="entry name" value="Hydantoin permease"/>
    <property type="match status" value="1"/>
</dbReference>
<dbReference type="Pfam" id="PF02133">
    <property type="entry name" value="Transp_cyt_pur"/>
    <property type="match status" value="1"/>
</dbReference>
<evidence type="ECO:0000256" key="4">
    <source>
        <dbReference type="ARBA" id="ARBA00022989"/>
    </source>
</evidence>
<keyword evidence="5 6" id="KW-0472">Membrane</keyword>
<feature type="transmembrane region" description="Helical" evidence="6">
    <location>
        <begin position="272"/>
        <end position="290"/>
    </location>
</feature>
<dbReference type="GO" id="GO:0015205">
    <property type="term" value="F:nucleobase transmembrane transporter activity"/>
    <property type="evidence" value="ECO:0007669"/>
    <property type="project" value="TreeGrafter"/>
</dbReference>
<accession>A0A1Q2ZW82</accession>
<keyword evidence="3 6" id="KW-0812">Transmembrane</keyword>
<dbReference type="Proteomes" id="UP000187013">
    <property type="component" value="Unassembled WGS sequence"/>
</dbReference>
<feature type="transmembrane region" description="Helical" evidence="6">
    <location>
        <begin position="310"/>
        <end position="332"/>
    </location>
</feature>
<dbReference type="CDD" id="cd11482">
    <property type="entry name" value="SLC-NCS1sbd_NRT1-like"/>
    <property type="match status" value="1"/>
</dbReference>
<reference evidence="7 8" key="1">
    <citation type="submission" date="2016-08" db="EMBL/GenBank/DDBJ databases">
        <title>Draft genome sequence of allopolyploid Zygosaccharomyces rouxii.</title>
        <authorList>
            <person name="Watanabe J."/>
            <person name="Uehara K."/>
            <person name="Mogi Y."/>
            <person name="Tsukioka Y."/>
        </authorList>
    </citation>
    <scope>NUCLEOTIDE SEQUENCE [LARGE SCALE GENOMIC DNA]</scope>
    <source>
        <strain evidence="7 8">NBRC 110957</strain>
    </source>
</reference>
<sequence length="612" mass="69293">MNEDEQTIKNAYPVVSPTDVCILENEKELQEDRQGNKWWQKVLSKIEVPHDIGDPISVLRNPDLRPIKTKDRTWGFWSFFAYWGLPNFAVATYSTGSALLALQLNIQQSIGAVVIANILIAFFTILNSNPGIKYHIGYTLDQRMIFGVYGSFLGIIIRVGLSIVLYGYLGWLGGLCMNMVFDSFSKNYLNMKNTFSESVPMTRKDCIGFLCFQLIQMPFAFVRPRRVNVPSIVSCFMTLFAIIGMMAYLISKNGGPGPLYYEKVTLPSSTRSWMWISAMSIWYSGVSGGVTNQSDYSRFASSSKKCYTGLFLGTVLPGTFVSLAGMLCASACKGLYGETYWTPDEIVEQWLNDDYSAKSRAASFFVGISFTSSQLFLNLTQNGYSCGMDLAGILPKYIDIKRGTLFVQLISWVVQPWTFFNTSSGFLNAMSSFGIFTTPISVISIIEYYCIRKSKLSQLDFFTLSKKGSYWFDYGVNWKAVASLLAGITMGIPGLIYQVHEEISPNTEMLNFYHGYLFFIPLVSGGLYYILSLIFPFKHEKLCCEDPIDYFDCFSEKELEKMGMLPFEESQEVLYEVGDQRVEEFDAASLSEHEEDKNNLRIETKLRPNKRI</sequence>
<dbReference type="InterPro" id="IPR001248">
    <property type="entry name" value="Pur-cyt_permease"/>
</dbReference>
<evidence type="ECO:0000313" key="7">
    <source>
        <dbReference type="EMBL" id="GAV47717.1"/>
    </source>
</evidence>
<evidence type="ECO:0000313" key="8">
    <source>
        <dbReference type="Proteomes" id="UP000187013"/>
    </source>
</evidence>
<dbReference type="AlphaFoldDB" id="A0A1Q2ZW82"/>
<keyword evidence="4 6" id="KW-1133">Transmembrane helix</keyword>
<feature type="transmembrane region" description="Helical" evidence="6">
    <location>
        <begin position="74"/>
        <end position="94"/>
    </location>
</feature>
<dbReference type="InterPro" id="IPR012681">
    <property type="entry name" value="NCS1"/>
</dbReference>
<proteinExistence type="inferred from homology"/>
<dbReference type="GO" id="GO:0005886">
    <property type="term" value="C:plasma membrane"/>
    <property type="evidence" value="ECO:0007669"/>
    <property type="project" value="TreeGrafter"/>
</dbReference>
<organism evidence="7 8">
    <name type="scientific">Zygosaccharomyces rouxii</name>
    <dbReference type="NCBI Taxonomy" id="4956"/>
    <lineage>
        <taxon>Eukaryota</taxon>
        <taxon>Fungi</taxon>
        <taxon>Dikarya</taxon>
        <taxon>Ascomycota</taxon>
        <taxon>Saccharomycotina</taxon>
        <taxon>Saccharomycetes</taxon>
        <taxon>Saccharomycetales</taxon>
        <taxon>Saccharomycetaceae</taxon>
        <taxon>Zygosaccharomyces</taxon>
    </lineage>
</organism>
<evidence type="ECO:0000256" key="5">
    <source>
        <dbReference type="ARBA" id="ARBA00023136"/>
    </source>
</evidence>
<dbReference type="OrthoDB" id="2018619at2759"/>
<evidence type="ECO:0000256" key="1">
    <source>
        <dbReference type="ARBA" id="ARBA00004141"/>
    </source>
</evidence>
<protein>
    <recommendedName>
        <fullName evidence="9">Thiamine transporter</fullName>
    </recommendedName>
</protein>
<comment type="similarity">
    <text evidence="2">Belongs to the purine-cytosine permease (2.A.39) family.</text>
</comment>